<dbReference type="Proteomes" id="UP001642540">
    <property type="component" value="Unassembled WGS sequence"/>
</dbReference>
<gene>
    <name evidence="2" type="ORF">ODALV1_LOCUS22368</name>
</gene>
<evidence type="ECO:0000256" key="1">
    <source>
        <dbReference type="SAM" id="MobiDB-lite"/>
    </source>
</evidence>
<accession>A0ABP1RHU8</accession>
<protein>
    <submittedName>
        <fullName evidence="2">Uncharacterized protein</fullName>
    </submittedName>
</protein>
<name>A0ABP1RHU8_9HEXA</name>
<feature type="compositionally biased region" description="Basic and acidic residues" evidence="1">
    <location>
        <begin position="452"/>
        <end position="461"/>
    </location>
</feature>
<sequence>MAQPSLPEITQYNSSVNIINTENNVSVPLRQNEVYLNFRFPILLERYSVLLDTHETIRNEFQALKSGTAIQYSEVAKQNKDLHETNEKLCKANAVLLQISQSGEERQEGAKVSPENLEVLRDTQILNDQLTKDTNNSAKSLSHLEELEKVNKKRLGKISILVERVEGCIGSVCELEEILFRNLNKQCDEARSQILSLQHSLNVLYEKVRHYGHKNFQLQLENGKIKLKYKEEIAKLKRQLKLKDDDVIKAQKQNEKLQEEQKNLEDSLAPDGNEHETLLQRRYRELQELHQHQLKLIQRLEDRIVAQRSEISRLQQEPLQVENTQLNKDLKGANDKINKLESNIQQLKETKINLNKKLRQAKTNYQKFKESNNTLRKEVVDLTNALFAATRPVPARKKSQPKNRPVLLDNDRDVTVDKLQNQPKCYKRKRKQNLPQGDKMIRKALSVPAADQAKDDKEEKT</sequence>
<evidence type="ECO:0000313" key="3">
    <source>
        <dbReference type="Proteomes" id="UP001642540"/>
    </source>
</evidence>
<feature type="region of interest" description="Disordered" evidence="1">
    <location>
        <begin position="254"/>
        <end position="273"/>
    </location>
</feature>
<evidence type="ECO:0000313" key="2">
    <source>
        <dbReference type="EMBL" id="CAL8128600.1"/>
    </source>
</evidence>
<feature type="region of interest" description="Disordered" evidence="1">
    <location>
        <begin position="420"/>
        <end position="461"/>
    </location>
</feature>
<feature type="compositionally biased region" description="Basic and acidic residues" evidence="1">
    <location>
        <begin position="254"/>
        <end position="265"/>
    </location>
</feature>
<organism evidence="2 3">
    <name type="scientific">Orchesella dallaii</name>
    <dbReference type="NCBI Taxonomy" id="48710"/>
    <lineage>
        <taxon>Eukaryota</taxon>
        <taxon>Metazoa</taxon>
        <taxon>Ecdysozoa</taxon>
        <taxon>Arthropoda</taxon>
        <taxon>Hexapoda</taxon>
        <taxon>Collembola</taxon>
        <taxon>Entomobryomorpha</taxon>
        <taxon>Entomobryoidea</taxon>
        <taxon>Orchesellidae</taxon>
        <taxon>Orchesellinae</taxon>
        <taxon>Orchesella</taxon>
    </lineage>
</organism>
<proteinExistence type="predicted"/>
<keyword evidence="3" id="KW-1185">Reference proteome</keyword>
<reference evidence="2 3" key="1">
    <citation type="submission" date="2024-08" db="EMBL/GenBank/DDBJ databases">
        <authorList>
            <person name="Cucini C."/>
            <person name="Frati F."/>
        </authorList>
    </citation>
    <scope>NUCLEOTIDE SEQUENCE [LARGE SCALE GENOMIC DNA]</scope>
</reference>
<dbReference type="EMBL" id="CAXLJM020000075">
    <property type="protein sequence ID" value="CAL8128600.1"/>
    <property type="molecule type" value="Genomic_DNA"/>
</dbReference>
<comment type="caution">
    <text evidence="2">The sequence shown here is derived from an EMBL/GenBank/DDBJ whole genome shotgun (WGS) entry which is preliminary data.</text>
</comment>